<accession>V6QDU2</accession>
<feature type="domain" description="N-acetyltransferase" evidence="5">
    <location>
        <begin position="35"/>
        <end position="181"/>
    </location>
</feature>
<dbReference type="EMBL" id="AYSH01000001">
    <property type="protein sequence ID" value="EST90748.1"/>
    <property type="molecule type" value="Genomic_DNA"/>
</dbReference>
<evidence type="ECO:0000256" key="2">
    <source>
        <dbReference type="ARBA" id="ARBA00022490"/>
    </source>
</evidence>
<dbReference type="PATRIC" id="fig|1408226.3.peg.18"/>
<reference evidence="6 7" key="1">
    <citation type="journal article" date="2013" name="Genome Announc.">
        <title>High-Quality Draft Genome Sequence of Vagococcus lutrae Strain LBD1, Isolated from the Largemouth Bass Micropterus salmoides.</title>
        <authorList>
            <person name="Lebreton F."/>
            <person name="Valentino M.D."/>
            <person name="Duncan L.B."/>
            <person name="Zeng Q."/>
            <person name="Manson McGuire A."/>
            <person name="Earl A.M."/>
            <person name="Gilmore M.S."/>
        </authorList>
    </citation>
    <scope>NUCLEOTIDE SEQUENCE [LARGE SCALE GENOMIC DNA]</scope>
    <source>
        <strain evidence="6 7">LBD1</strain>
    </source>
</reference>
<keyword evidence="3 6" id="KW-0808">Transferase</keyword>
<dbReference type="STRING" id="1408226.T233_00019"/>
<evidence type="ECO:0000256" key="4">
    <source>
        <dbReference type="ARBA" id="ARBA00023315"/>
    </source>
</evidence>
<sequence length="183" mass="21496">MIIMLRKFKQMIRILAKKDYQIAAQQLEFNQLKGLEIKDVTYTDIKHLIKIQKAVYEGVAPWGRTVFLSELNGIHPTYYQLFRFQETPIGFFGVRFEEKNGHITNVAILPDFQNIGIGSLMLSMIIKKAIEYQCDTLTLEVRKSNLNAKRLYRRFGFESRSIKNLYYVDGEDAVFMEKRLEEL</sequence>
<protein>
    <submittedName>
        <fullName evidence="6">Ribosomal-protein-alanine acetyltransferase</fullName>
    </submittedName>
</protein>
<evidence type="ECO:0000313" key="7">
    <source>
        <dbReference type="Proteomes" id="UP000018126"/>
    </source>
</evidence>
<dbReference type="InterPro" id="IPR016181">
    <property type="entry name" value="Acyl_CoA_acyltransferase"/>
</dbReference>
<gene>
    <name evidence="6" type="ORF">T233_00019</name>
</gene>
<keyword evidence="2" id="KW-0963">Cytoplasm</keyword>
<evidence type="ECO:0000259" key="5">
    <source>
        <dbReference type="PROSITE" id="PS51186"/>
    </source>
</evidence>
<dbReference type="eggNOG" id="COG0456">
    <property type="taxonomic scope" value="Bacteria"/>
</dbReference>
<dbReference type="Pfam" id="PF00583">
    <property type="entry name" value="Acetyltransf_1"/>
    <property type="match status" value="1"/>
</dbReference>
<dbReference type="SUPFAM" id="SSF55729">
    <property type="entry name" value="Acyl-CoA N-acyltransferases (Nat)"/>
    <property type="match status" value="1"/>
</dbReference>
<comment type="similarity">
    <text evidence="1">Belongs to the acetyltransferase family. RimI subfamily.</text>
</comment>
<evidence type="ECO:0000256" key="3">
    <source>
        <dbReference type="ARBA" id="ARBA00022679"/>
    </source>
</evidence>
<dbReference type="InterPro" id="IPR050680">
    <property type="entry name" value="YpeA/RimI_acetyltransf"/>
</dbReference>
<dbReference type="PANTHER" id="PTHR43420">
    <property type="entry name" value="ACETYLTRANSFERASE"/>
    <property type="match status" value="1"/>
</dbReference>
<dbReference type="GO" id="GO:0008080">
    <property type="term" value="F:N-acetyltransferase activity"/>
    <property type="evidence" value="ECO:0007669"/>
    <property type="project" value="InterPro"/>
</dbReference>
<name>V6QDU2_9ENTE</name>
<evidence type="ECO:0000313" key="6">
    <source>
        <dbReference type="EMBL" id="EST90748.1"/>
    </source>
</evidence>
<dbReference type="Proteomes" id="UP000018126">
    <property type="component" value="Unassembled WGS sequence"/>
</dbReference>
<comment type="caution">
    <text evidence="6">The sequence shown here is derived from an EMBL/GenBank/DDBJ whole genome shotgun (WGS) entry which is preliminary data.</text>
</comment>
<dbReference type="InterPro" id="IPR000182">
    <property type="entry name" value="GNAT_dom"/>
</dbReference>
<dbReference type="InterPro" id="IPR006464">
    <property type="entry name" value="AcTrfase_RimI/Ard1"/>
</dbReference>
<organism evidence="6 7">
    <name type="scientific">Vagococcus lutrae LBD1</name>
    <dbReference type="NCBI Taxonomy" id="1408226"/>
    <lineage>
        <taxon>Bacteria</taxon>
        <taxon>Bacillati</taxon>
        <taxon>Bacillota</taxon>
        <taxon>Bacilli</taxon>
        <taxon>Lactobacillales</taxon>
        <taxon>Enterococcaceae</taxon>
        <taxon>Vagococcus</taxon>
    </lineage>
</organism>
<dbReference type="PANTHER" id="PTHR43420:SF44">
    <property type="entry name" value="ACETYLTRANSFERASE YPEA"/>
    <property type="match status" value="1"/>
</dbReference>
<dbReference type="AlphaFoldDB" id="V6QDU2"/>
<dbReference type="CDD" id="cd04301">
    <property type="entry name" value="NAT_SF"/>
    <property type="match status" value="1"/>
</dbReference>
<dbReference type="Gene3D" id="3.40.630.30">
    <property type="match status" value="1"/>
</dbReference>
<keyword evidence="4" id="KW-0012">Acyltransferase</keyword>
<keyword evidence="7" id="KW-1185">Reference proteome</keyword>
<dbReference type="NCBIfam" id="TIGR01575">
    <property type="entry name" value="rimI"/>
    <property type="match status" value="1"/>
</dbReference>
<proteinExistence type="inferred from homology"/>
<dbReference type="PROSITE" id="PS51186">
    <property type="entry name" value="GNAT"/>
    <property type="match status" value="1"/>
</dbReference>
<evidence type="ECO:0000256" key="1">
    <source>
        <dbReference type="ARBA" id="ARBA00005395"/>
    </source>
</evidence>